<accession>A0A0A5G581</accession>
<evidence type="ECO:0000259" key="1">
    <source>
        <dbReference type="Pfam" id="PF00535"/>
    </source>
</evidence>
<dbReference type="InterPro" id="IPR001173">
    <property type="entry name" value="Glyco_trans_2-like"/>
</dbReference>
<dbReference type="STRING" id="1385512.N784_05370"/>
<dbReference type="eggNOG" id="ENOG50333FT">
    <property type="taxonomic scope" value="Bacteria"/>
</dbReference>
<sequence length="294" mass="34503">MKVAFGSVIYEEAFTYASDFIHSLNCQTHDSFDILLLNDNVSTNNLAYITNELRNDPVIWQCEEGLQPYQLRVELIKEAKRRNYDLLILGDFDDTFSEDRISSIVAAYDQNYAFFYNNLYYINSSRKFFSHLPEQTLCINAIIESNYIGLSNSAINLNSIEEAEISKWKHCQNAVFDWYMYSVLLALGLKGKRVDEGKTFYRIHEHNIAGENNASYENVMKEIDIKIKHYASLKHRGKCFNEYLQFYQWLKSGVQFSNIKIEQYMDTGTEYWWGNIQMINFKKEIGEDSLHDND</sequence>
<dbReference type="EMBL" id="AVPG01000015">
    <property type="protein sequence ID" value="KGX86245.1"/>
    <property type="molecule type" value="Genomic_DNA"/>
</dbReference>
<evidence type="ECO:0000313" key="2">
    <source>
        <dbReference type="EMBL" id="KGX86245.1"/>
    </source>
</evidence>
<gene>
    <name evidence="2" type="ORF">N784_05370</name>
</gene>
<reference evidence="2 3" key="1">
    <citation type="submission" date="2013-08" db="EMBL/GenBank/DDBJ databases">
        <authorList>
            <person name="Huang J."/>
            <person name="Wang G."/>
        </authorList>
    </citation>
    <scope>NUCLEOTIDE SEQUENCE [LARGE SCALE GENOMIC DNA]</scope>
    <source>
        <strain evidence="2 3">JSM 072002</strain>
    </source>
</reference>
<dbReference type="Proteomes" id="UP000030401">
    <property type="component" value="Unassembled WGS sequence"/>
</dbReference>
<dbReference type="SUPFAM" id="SSF53448">
    <property type="entry name" value="Nucleotide-diphospho-sugar transferases"/>
    <property type="match status" value="1"/>
</dbReference>
<feature type="domain" description="Glycosyltransferase 2-like" evidence="1">
    <location>
        <begin position="10"/>
        <end position="133"/>
    </location>
</feature>
<dbReference type="RefSeq" id="WP_036834649.1">
    <property type="nucleotide sequence ID" value="NZ_AVPG01000015.1"/>
</dbReference>
<dbReference type="Gene3D" id="3.90.550.10">
    <property type="entry name" value="Spore Coat Polysaccharide Biosynthesis Protein SpsA, Chain A"/>
    <property type="match status" value="1"/>
</dbReference>
<proteinExistence type="predicted"/>
<dbReference type="OrthoDB" id="7055134at2"/>
<dbReference type="AlphaFoldDB" id="A0A0A5G581"/>
<protein>
    <recommendedName>
        <fullName evidence="1">Glycosyltransferase 2-like domain-containing protein</fullName>
    </recommendedName>
</protein>
<dbReference type="Pfam" id="PF00535">
    <property type="entry name" value="Glycos_transf_2"/>
    <property type="match status" value="1"/>
</dbReference>
<evidence type="ECO:0000313" key="3">
    <source>
        <dbReference type="Proteomes" id="UP000030401"/>
    </source>
</evidence>
<dbReference type="InterPro" id="IPR029044">
    <property type="entry name" value="Nucleotide-diphossugar_trans"/>
</dbReference>
<organism evidence="2 3">
    <name type="scientific">Pontibacillus litoralis JSM 072002</name>
    <dbReference type="NCBI Taxonomy" id="1385512"/>
    <lineage>
        <taxon>Bacteria</taxon>
        <taxon>Bacillati</taxon>
        <taxon>Bacillota</taxon>
        <taxon>Bacilli</taxon>
        <taxon>Bacillales</taxon>
        <taxon>Bacillaceae</taxon>
        <taxon>Pontibacillus</taxon>
    </lineage>
</organism>
<keyword evidence="3" id="KW-1185">Reference proteome</keyword>
<name>A0A0A5G581_9BACI</name>
<comment type="caution">
    <text evidence="2">The sequence shown here is derived from an EMBL/GenBank/DDBJ whole genome shotgun (WGS) entry which is preliminary data.</text>
</comment>